<keyword evidence="3" id="KW-0265">Erythrocyte maturation</keyword>
<evidence type="ECO:0000256" key="2">
    <source>
        <dbReference type="ARBA" id="ARBA00014384"/>
    </source>
</evidence>
<dbReference type="PROSITE" id="PS50896">
    <property type="entry name" value="LISH"/>
    <property type="match status" value="1"/>
</dbReference>
<dbReference type="PANTHER" id="PTHR12170">
    <property type="entry name" value="MACROPHAGE ERYTHROBLAST ATTACHER-RELATED"/>
    <property type="match status" value="1"/>
</dbReference>
<dbReference type="PANTHER" id="PTHR12170:SF2">
    <property type="entry name" value="E3 UBIQUITIN-PROTEIN TRANSFERASE MAEA"/>
    <property type="match status" value="1"/>
</dbReference>
<dbReference type="AlphaFoldDB" id="A0A915E646"/>
<accession>A0A915E646</accession>
<dbReference type="InterPro" id="IPR006594">
    <property type="entry name" value="LisH"/>
</dbReference>
<feature type="domain" description="CTLH/CRA C-terminal to LisH motif" evidence="5">
    <location>
        <begin position="149"/>
        <end position="267"/>
    </location>
</feature>
<protein>
    <recommendedName>
        <fullName evidence="2">E3 ubiquitin-protein transferase MAEA</fullName>
    </recommendedName>
    <alternativeName>
        <fullName evidence="4">Macrophage erythroblast attacher</fullName>
    </alternativeName>
</protein>
<dbReference type="GO" id="GO:0016363">
    <property type="term" value="C:nuclear matrix"/>
    <property type="evidence" value="ECO:0007669"/>
    <property type="project" value="UniProtKB-SubCell"/>
</dbReference>
<dbReference type="GO" id="GO:0034657">
    <property type="term" value="C:GID complex"/>
    <property type="evidence" value="ECO:0007669"/>
    <property type="project" value="TreeGrafter"/>
</dbReference>
<evidence type="ECO:0000256" key="3">
    <source>
        <dbReference type="ARBA" id="ARBA00023057"/>
    </source>
</evidence>
<dbReference type="InterPro" id="IPR045098">
    <property type="entry name" value="Fyv10_fam"/>
</dbReference>
<dbReference type="GO" id="GO:0043161">
    <property type="term" value="P:proteasome-mediated ubiquitin-dependent protein catabolic process"/>
    <property type="evidence" value="ECO:0007669"/>
    <property type="project" value="InterPro"/>
</dbReference>
<dbReference type="GO" id="GO:0005737">
    <property type="term" value="C:cytoplasm"/>
    <property type="evidence" value="ECO:0007669"/>
    <property type="project" value="TreeGrafter"/>
</dbReference>
<dbReference type="InterPro" id="IPR024964">
    <property type="entry name" value="CTLH/CRA"/>
</dbReference>
<proteinExistence type="predicted"/>
<evidence type="ECO:0000256" key="4">
    <source>
        <dbReference type="ARBA" id="ARBA00029678"/>
    </source>
</evidence>
<name>A0A915E646_9BILA</name>
<reference evidence="7" key="1">
    <citation type="submission" date="2022-11" db="UniProtKB">
        <authorList>
            <consortium name="WormBaseParasite"/>
        </authorList>
    </citation>
    <scope>IDENTIFICATION</scope>
</reference>
<evidence type="ECO:0000256" key="1">
    <source>
        <dbReference type="ARBA" id="ARBA00004109"/>
    </source>
</evidence>
<dbReference type="Proteomes" id="UP000887574">
    <property type="component" value="Unplaced"/>
</dbReference>
<sequence length="291" mass="33545">MSANMADLNEVNCLEYGLLKIPYELLNKKFQVADLESKLREKTEPLPLVEVAEDVQKLYSRIANFQTEMERSTNDEIEAAESLLQRADYLKEGTSSSPIAAECFRKQRINRFITDHLLRAGYFSTAQRLSEYAGTDDNFQCNKFIFHVAKQLHRLNSTFETEVRIQQCAELIRHGRRLDAINYSKQFFGHLPFGQWKEGNLLSLFGLLGLGIQKSIPNESYQKLLSDERYDSIIDMFRRENQRIFQISSQSPFSACLHAGIAAHKRLIAKEDLDPNAFACLQFQVDLCSKW</sequence>
<evidence type="ECO:0000259" key="5">
    <source>
        <dbReference type="Pfam" id="PF10607"/>
    </source>
</evidence>
<organism evidence="6 7">
    <name type="scientific">Ditylenchus dipsaci</name>
    <dbReference type="NCBI Taxonomy" id="166011"/>
    <lineage>
        <taxon>Eukaryota</taxon>
        <taxon>Metazoa</taxon>
        <taxon>Ecdysozoa</taxon>
        <taxon>Nematoda</taxon>
        <taxon>Chromadorea</taxon>
        <taxon>Rhabditida</taxon>
        <taxon>Tylenchina</taxon>
        <taxon>Tylenchomorpha</taxon>
        <taxon>Sphaerularioidea</taxon>
        <taxon>Anguinidae</taxon>
        <taxon>Anguininae</taxon>
        <taxon>Ditylenchus</taxon>
    </lineage>
</organism>
<dbReference type="GO" id="GO:0043249">
    <property type="term" value="P:erythrocyte maturation"/>
    <property type="evidence" value="ECO:0007669"/>
    <property type="project" value="UniProtKB-KW"/>
</dbReference>
<dbReference type="Pfam" id="PF10607">
    <property type="entry name" value="CTLH"/>
    <property type="match status" value="1"/>
</dbReference>
<dbReference type="GO" id="GO:0004842">
    <property type="term" value="F:ubiquitin-protein transferase activity"/>
    <property type="evidence" value="ECO:0007669"/>
    <property type="project" value="InterPro"/>
</dbReference>
<evidence type="ECO:0000313" key="6">
    <source>
        <dbReference type="Proteomes" id="UP000887574"/>
    </source>
</evidence>
<comment type="subcellular location">
    <subcellularLocation>
        <location evidence="1">Nucleus matrix</location>
    </subcellularLocation>
</comment>
<dbReference type="WBParaSite" id="jg26599">
    <property type="protein sequence ID" value="jg26599"/>
    <property type="gene ID" value="jg26599"/>
</dbReference>
<evidence type="ECO:0000313" key="7">
    <source>
        <dbReference type="WBParaSite" id="jg26599"/>
    </source>
</evidence>
<dbReference type="SMART" id="SM00667">
    <property type="entry name" value="LisH"/>
    <property type="match status" value="1"/>
</dbReference>
<keyword evidence="6" id="KW-1185">Reference proteome</keyword>